<proteinExistence type="predicted"/>
<gene>
    <name evidence="1" type="ORF">FB45DRAFT_835377</name>
</gene>
<sequence>MSEYQFLSWRANDPRSIQGNRAAHSQDPVFTNTTLSKFSASIPRTSAELEGTPWAGHTIRIWLKCENLQRIGAFHATRHASASLRQFQQISQEQLQQKDMQVCHKNSTNITNLKARAKESL</sequence>
<reference evidence="1" key="1">
    <citation type="submission" date="2023-03" db="EMBL/GenBank/DDBJ databases">
        <title>Massive genome expansion in bonnet fungi (Mycena s.s.) driven by repeated elements and novel gene families across ecological guilds.</title>
        <authorList>
            <consortium name="Lawrence Berkeley National Laboratory"/>
            <person name="Harder C.B."/>
            <person name="Miyauchi S."/>
            <person name="Viragh M."/>
            <person name="Kuo A."/>
            <person name="Thoen E."/>
            <person name="Andreopoulos B."/>
            <person name="Lu D."/>
            <person name="Skrede I."/>
            <person name="Drula E."/>
            <person name="Henrissat B."/>
            <person name="Morin E."/>
            <person name="Kohler A."/>
            <person name="Barry K."/>
            <person name="LaButti K."/>
            <person name="Morin E."/>
            <person name="Salamov A."/>
            <person name="Lipzen A."/>
            <person name="Mereny Z."/>
            <person name="Hegedus B."/>
            <person name="Baldrian P."/>
            <person name="Stursova M."/>
            <person name="Weitz H."/>
            <person name="Taylor A."/>
            <person name="Grigoriev I.V."/>
            <person name="Nagy L.G."/>
            <person name="Martin F."/>
            <person name="Kauserud H."/>
        </authorList>
    </citation>
    <scope>NUCLEOTIDE SEQUENCE</scope>
    <source>
        <strain evidence="1">9284</strain>
    </source>
</reference>
<dbReference type="Proteomes" id="UP001221142">
    <property type="component" value="Unassembled WGS sequence"/>
</dbReference>
<dbReference type="AlphaFoldDB" id="A0AAD7FMC9"/>
<keyword evidence="2" id="KW-1185">Reference proteome</keyword>
<name>A0AAD7FMC9_9AGAR</name>
<protein>
    <submittedName>
        <fullName evidence="1">Uncharacterized protein</fullName>
    </submittedName>
</protein>
<comment type="caution">
    <text evidence="1">The sequence shown here is derived from an EMBL/GenBank/DDBJ whole genome shotgun (WGS) entry which is preliminary data.</text>
</comment>
<accession>A0AAD7FMC9</accession>
<organism evidence="1 2">
    <name type="scientific">Roridomyces roridus</name>
    <dbReference type="NCBI Taxonomy" id="1738132"/>
    <lineage>
        <taxon>Eukaryota</taxon>
        <taxon>Fungi</taxon>
        <taxon>Dikarya</taxon>
        <taxon>Basidiomycota</taxon>
        <taxon>Agaricomycotina</taxon>
        <taxon>Agaricomycetes</taxon>
        <taxon>Agaricomycetidae</taxon>
        <taxon>Agaricales</taxon>
        <taxon>Marasmiineae</taxon>
        <taxon>Mycenaceae</taxon>
        <taxon>Roridomyces</taxon>
    </lineage>
</organism>
<evidence type="ECO:0000313" key="2">
    <source>
        <dbReference type="Proteomes" id="UP001221142"/>
    </source>
</evidence>
<evidence type="ECO:0000313" key="1">
    <source>
        <dbReference type="EMBL" id="KAJ7627097.1"/>
    </source>
</evidence>
<dbReference type="EMBL" id="JARKIF010000011">
    <property type="protein sequence ID" value="KAJ7627097.1"/>
    <property type="molecule type" value="Genomic_DNA"/>
</dbReference>